<dbReference type="Gene3D" id="3.40.50.300">
    <property type="entry name" value="P-loop containing nucleotide triphosphate hydrolases"/>
    <property type="match status" value="1"/>
</dbReference>
<dbReference type="AlphaFoldDB" id="A0A0F9TIG9"/>
<name>A0A0F9TIG9_9ZZZZ</name>
<comment type="caution">
    <text evidence="1">The sequence shown here is derived from an EMBL/GenBank/DDBJ whole genome shotgun (WGS) entry which is preliminary data.</text>
</comment>
<protein>
    <recommendedName>
        <fullName evidence="2">Terminase large subunit gp17-like C-terminal domain-containing protein</fullName>
    </recommendedName>
</protein>
<proteinExistence type="predicted"/>
<organism evidence="1">
    <name type="scientific">marine sediment metagenome</name>
    <dbReference type="NCBI Taxonomy" id="412755"/>
    <lineage>
        <taxon>unclassified sequences</taxon>
        <taxon>metagenomes</taxon>
        <taxon>ecological metagenomes</taxon>
    </lineage>
</organism>
<accession>A0A0F9TIG9</accession>
<dbReference type="InterPro" id="IPR027417">
    <property type="entry name" value="P-loop_NTPase"/>
</dbReference>
<sequence>MSTLIESVMFERIYNQPHRSGLVISHSLPSSRHLLGISKRFHEHLRDPRPTDFSSRAEVKYSAPHDSEMRIETASNIDAGASFTIQDLHCSELPRWPDPKELLGHMLPAVPDHPDTMIIIETTAVAFGDYFHQLWLDTKAGETDFEAIFLPWFIAEETTVPIGANGDRKAFEAGLDDEERALKAQIESHGLPEDSLEQLNWRRATIRKLGSVNEFRRQYPANDEECFLVAGTCRFDVGKLREMMALCEPPSLQGGLVRETTPRGRVIEFRDLPGGMLSVWEEPKKGGKYVIGADTSEGVEGEESGLDPSSVHVIDAKTLKVVATIHGYIDPDLLGEDLADLGWWYNNALVAPEANNHGLTTCKALQRAGYTRIFWRRIEDDRTRKRTRKIGWLTSPRTRGPLVDNLAAMIREGELECLDSATIGECLGFVRHPDGKYKAAAGGHDDRVVSLAIAAWMVNEVDTYEAPVDEKPEGAYIDFDEMVRDLERENRSARMRA</sequence>
<dbReference type="EMBL" id="LAZR01001658">
    <property type="protein sequence ID" value="KKN41258.1"/>
    <property type="molecule type" value="Genomic_DNA"/>
</dbReference>
<evidence type="ECO:0008006" key="2">
    <source>
        <dbReference type="Google" id="ProtNLM"/>
    </source>
</evidence>
<evidence type="ECO:0000313" key="1">
    <source>
        <dbReference type="EMBL" id="KKN41258.1"/>
    </source>
</evidence>
<reference evidence="1" key="1">
    <citation type="journal article" date="2015" name="Nature">
        <title>Complex archaea that bridge the gap between prokaryotes and eukaryotes.</title>
        <authorList>
            <person name="Spang A."/>
            <person name="Saw J.H."/>
            <person name="Jorgensen S.L."/>
            <person name="Zaremba-Niedzwiedzka K."/>
            <person name="Martijn J."/>
            <person name="Lind A.E."/>
            <person name="van Eijk R."/>
            <person name="Schleper C."/>
            <person name="Guy L."/>
            <person name="Ettema T.J."/>
        </authorList>
    </citation>
    <scope>NUCLEOTIDE SEQUENCE</scope>
</reference>
<dbReference type="Gene3D" id="3.30.420.240">
    <property type="match status" value="1"/>
</dbReference>
<gene>
    <name evidence="1" type="ORF">LCGC14_0725070</name>
</gene>